<protein>
    <submittedName>
        <fullName evidence="2">(salmon louse) hypothetical protein</fullName>
    </submittedName>
</protein>
<evidence type="ECO:0000256" key="1">
    <source>
        <dbReference type="SAM" id="MobiDB-lite"/>
    </source>
</evidence>
<reference evidence="2" key="1">
    <citation type="submission" date="2021-02" db="EMBL/GenBank/DDBJ databases">
        <authorList>
            <person name="Bekaert M."/>
        </authorList>
    </citation>
    <scope>NUCLEOTIDE SEQUENCE</scope>
    <source>
        <strain evidence="2">IoA-00</strain>
    </source>
</reference>
<accession>A0A7R8CWS2</accession>
<evidence type="ECO:0000313" key="3">
    <source>
        <dbReference type="Proteomes" id="UP000675881"/>
    </source>
</evidence>
<evidence type="ECO:0000313" key="2">
    <source>
        <dbReference type="EMBL" id="CAF2906438.1"/>
    </source>
</evidence>
<feature type="region of interest" description="Disordered" evidence="1">
    <location>
        <begin position="70"/>
        <end position="96"/>
    </location>
</feature>
<name>A0A7R8CWS2_LEPSM</name>
<organism evidence="2 3">
    <name type="scientific">Lepeophtheirus salmonis</name>
    <name type="common">Salmon louse</name>
    <name type="synonym">Caligus salmonis</name>
    <dbReference type="NCBI Taxonomy" id="72036"/>
    <lineage>
        <taxon>Eukaryota</taxon>
        <taxon>Metazoa</taxon>
        <taxon>Ecdysozoa</taxon>
        <taxon>Arthropoda</taxon>
        <taxon>Crustacea</taxon>
        <taxon>Multicrustacea</taxon>
        <taxon>Hexanauplia</taxon>
        <taxon>Copepoda</taxon>
        <taxon>Siphonostomatoida</taxon>
        <taxon>Caligidae</taxon>
        <taxon>Lepeophtheirus</taxon>
    </lineage>
</organism>
<sequence length="254" mass="28045">MSEKKEVDSFCGAVIRSAKELKECENLEFLLGSWDAIRSGGGFEEDLHYEAGVILCSPLLLSLREASPGEKQQGGSFLRDEKSGSPGKDVGKEEFDLRPPQTDLTLLILGDLKSPWKKEDSQRKQSPLFSSPASLEPLDQDKIKHLSSIALGSLQTACSTASKYDENHSLSENQTLLESLEIFSSVLELFKSSTRIGGCVPQNFLCFGVKIIFSNLILESFTPLSACLCSKALEWFDIMIEDLTGFDGFQMDKK</sequence>
<dbReference type="EMBL" id="HG994582">
    <property type="protein sequence ID" value="CAF2906438.1"/>
    <property type="molecule type" value="Genomic_DNA"/>
</dbReference>
<proteinExistence type="predicted"/>
<feature type="compositionally biased region" description="Basic and acidic residues" evidence="1">
    <location>
        <begin position="78"/>
        <end position="96"/>
    </location>
</feature>
<dbReference type="AlphaFoldDB" id="A0A7R8CWS2"/>
<gene>
    <name evidence="2" type="ORF">LSAA_8078</name>
</gene>
<dbReference type="OrthoDB" id="6348962at2759"/>
<keyword evidence="3" id="KW-1185">Reference proteome</keyword>
<dbReference type="Proteomes" id="UP000675881">
    <property type="component" value="Chromosome 3"/>
</dbReference>